<dbReference type="InterPro" id="IPR036249">
    <property type="entry name" value="Thioredoxin-like_sf"/>
</dbReference>
<evidence type="ECO:0000313" key="1">
    <source>
        <dbReference type="EMBL" id="EGZ44131.1"/>
    </source>
</evidence>
<dbReference type="STRING" id="1030841.HMPREF9370_2436"/>
<comment type="caution">
    <text evidence="1">The sequence shown here is derived from an EMBL/GenBank/DDBJ whole genome shotgun (WGS) entry which is preliminary data.</text>
</comment>
<dbReference type="PATRIC" id="fig|1030841.3.peg.2424"/>
<dbReference type="PROSITE" id="PS51354">
    <property type="entry name" value="GLUTAREDOXIN_2"/>
    <property type="match status" value="1"/>
</dbReference>
<reference evidence="1 2" key="1">
    <citation type="submission" date="2011-06" db="EMBL/GenBank/DDBJ databases">
        <authorList>
            <person name="Muzny D."/>
            <person name="Qin X."/>
            <person name="Deng J."/>
            <person name="Jiang H."/>
            <person name="Liu Y."/>
            <person name="Qu J."/>
            <person name="Song X.-Z."/>
            <person name="Zhang L."/>
            <person name="Thornton R."/>
            <person name="Coyle M."/>
            <person name="Francisco L."/>
            <person name="Jackson L."/>
            <person name="Javaid M."/>
            <person name="Korchina V."/>
            <person name="Kovar C."/>
            <person name="Mata R."/>
            <person name="Mathew T."/>
            <person name="Ngo R."/>
            <person name="Nguyen L."/>
            <person name="Nguyen N."/>
            <person name="Okwuonu G."/>
            <person name="Ongeri F."/>
            <person name="Pham C."/>
            <person name="Simmons D."/>
            <person name="Wilczek-Boney K."/>
            <person name="Hale W."/>
            <person name="Jakkamsetti A."/>
            <person name="Pham P."/>
            <person name="Ruth R."/>
            <person name="San Lucas F."/>
            <person name="Warren J."/>
            <person name="Zhang J."/>
            <person name="Zhao Z."/>
            <person name="Zhou C."/>
            <person name="Zhu D."/>
            <person name="Lee S."/>
            <person name="Bess C."/>
            <person name="Blankenburg K."/>
            <person name="Forbes L."/>
            <person name="Fu Q."/>
            <person name="Gubbala S."/>
            <person name="Hirani K."/>
            <person name="Jayaseelan J.C."/>
            <person name="Lara F."/>
            <person name="Munidasa M."/>
            <person name="Palculict T."/>
            <person name="Patil S."/>
            <person name="Pu L.-L."/>
            <person name="Saada N."/>
            <person name="Tang L."/>
            <person name="Weissenberger G."/>
            <person name="Zhu Y."/>
            <person name="Hemphill L."/>
            <person name="Shang Y."/>
            <person name="Youmans B."/>
            <person name="Ayvaz T."/>
            <person name="Ross M."/>
            <person name="Santibanez J."/>
            <person name="Aqrawi P."/>
            <person name="Gross S."/>
            <person name="Joshi V."/>
            <person name="Fowler G."/>
            <person name="Nazareth L."/>
            <person name="Reid J."/>
            <person name="Worley K."/>
            <person name="Petrosino J."/>
            <person name="Highlander S."/>
            <person name="Gibbs R."/>
        </authorList>
    </citation>
    <scope>NUCLEOTIDE SEQUENCE [LARGE SCALE GENOMIC DNA]</scope>
    <source>
        <strain evidence="1 2">9715</strain>
    </source>
</reference>
<dbReference type="SUPFAM" id="SSF52833">
    <property type="entry name" value="Thioredoxin-like"/>
    <property type="match status" value="1"/>
</dbReference>
<name>G4CTM6_9NEIS</name>
<dbReference type="RefSeq" id="WP_009117576.1">
    <property type="nucleotide sequence ID" value="NZ_JH165159.1"/>
</dbReference>
<proteinExistence type="predicted"/>
<dbReference type="Gene3D" id="3.40.30.10">
    <property type="entry name" value="Glutaredoxin"/>
    <property type="match status" value="1"/>
</dbReference>
<accession>G4CTM6</accession>
<keyword evidence="2" id="KW-1185">Reference proteome</keyword>
<sequence>MPNLYFYSSLCPDTPPFDAALQELGVEYEAIDITESMANLKRFLQVRDTADAYASRRGTLSVGVPVLITDDGDYVFMPDELKACFSQ</sequence>
<protein>
    <submittedName>
        <fullName evidence="1">Glutaredoxin</fullName>
    </submittedName>
</protein>
<dbReference type="Proteomes" id="UP000005336">
    <property type="component" value="Unassembled WGS sequence"/>
</dbReference>
<evidence type="ECO:0000313" key="2">
    <source>
        <dbReference type="Proteomes" id="UP000005336"/>
    </source>
</evidence>
<gene>
    <name evidence="1" type="ORF">HMPREF9370_2436</name>
</gene>
<organism evidence="1 2">
    <name type="scientific">Neisseria wadsworthii 9715</name>
    <dbReference type="NCBI Taxonomy" id="1030841"/>
    <lineage>
        <taxon>Bacteria</taxon>
        <taxon>Pseudomonadati</taxon>
        <taxon>Pseudomonadota</taxon>
        <taxon>Betaproteobacteria</taxon>
        <taxon>Neisseriales</taxon>
        <taxon>Neisseriaceae</taxon>
        <taxon>Neisseria</taxon>
    </lineage>
</organism>
<dbReference type="EMBL" id="AGAZ01000079">
    <property type="protein sequence ID" value="EGZ44131.1"/>
    <property type="molecule type" value="Genomic_DNA"/>
</dbReference>
<dbReference type="AlphaFoldDB" id="G4CTM6"/>
<dbReference type="HOGENOM" id="CLU_159829_1_0_4"/>